<keyword evidence="3" id="KW-1185">Reference proteome</keyword>
<evidence type="ECO:0000313" key="2">
    <source>
        <dbReference type="EMBL" id="KAK7007309.1"/>
    </source>
</evidence>
<dbReference type="AlphaFoldDB" id="A0AAW0AE66"/>
<gene>
    <name evidence="2" type="ORF">R3P38DRAFT_3212283</name>
</gene>
<accession>A0AAW0AE66</accession>
<dbReference type="Proteomes" id="UP001362999">
    <property type="component" value="Unassembled WGS sequence"/>
</dbReference>
<comment type="caution">
    <text evidence="2">The sequence shown here is derived from an EMBL/GenBank/DDBJ whole genome shotgun (WGS) entry which is preliminary data.</text>
</comment>
<proteinExistence type="predicted"/>
<feature type="region of interest" description="Disordered" evidence="1">
    <location>
        <begin position="371"/>
        <end position="403"/>
    </location>
</feature>
<evidence type="ECO:0000313" key="3">
    <source>
        <dbReference type="Proteomes" id="UP001362999"/>
    </source>
</evidence>
<protein>
    <submittedName>
        <fullName evidence="2">Uncharacterized protein</fullName>
    </submittedName>
</protein>
<feature type="region of interest" description="Disordered" evidence="1">
    <location>
        <begin position="292"/>
        <end position="313"/>
    </location>
</feature>
<sequence length="454" mass="49973">MEAVEGWPHRSPLRPVCAAAPYSGSAWRRSSHAPGRYPQREQLPARCHATPFARRATRPPLARSFVSVPVAHAFAPRRLARASATYLFALCYPLARSPRYPPPAPTIHHPALEMLAHTFRPGTPARLFATHSFPRLLLATSCATRSLAHLPPAHRSFATYPCPSFFVHPTRTRSFVTHRFATHPLWLTPRRCSLVSLPTTTLCAASDAKPTPSLAPSFASPPAFVRPTPTPTRTSFICPLAPRSHAARVHSPHPAAPLPDADGSHPTKYASARARRVTSIVVRIRAPLRRVPGTTNIPVTPARTSPPLPNRRTHTRACTANQHQRLYPDLRAPSVPVIRVFVHCVAHTPPLTAHRHPTTSARTPRTCLHRTRAASPPTTRIPPLSSHRSRPHAHPPASTAVPAHRRVCRAPACTTVRAPPRPHHTYTRRCCARPHSPPYPRAPPLYRAQSAYSA</sequence>
<organism evidence="2 3">
    <name type="scientific">Favolaschia claudopus</name>
    <dbReference type="NCBI Taxonomy" id="2862362"/>
    <lineage>
        <taxon>Eukaryota</taxon>
        <taxon>Fungi</taxon>
        <taxon>Dikarya</taxon>
        <taxon>Basidiomycota</taxon>
        <taxon>Agaricomycotina</taxon>
        <taxon>Agaricomycetes</taxon>
        <taxon>Agaricomycetidae</taxon>
        <taxon>Agaricales</taxon>
        <taxon>Marasmiineae</taxon>
        <taxon>Mycenaceae</taxon>
        <taxon>Favolaschia</taxon>
    </lineage>
</organism>
<name>A0AAW0AE66_9AGAR</name>
<evidence type="ECO:0000256" key="1">
    <source>
        <dbReference type="SAM" id="MobiDB-lite"/>
    </source>
</evidence>
<feature type="region of interest" description="Disordered" evidence="1">
    <location>
        <begin position="249"/>
        <end position="272"/>
    </location>
</feature>
<reference evidence="2 3" key="1">
    <citation type="journal article" date="2024" name="J Genomics">
        <title>Draft genome sequencing and assembly of Favolaschia claudopus CIRM-BRFM 2984 isolated from oak limbs.</title>
        <authorList>
            <person name="Navarro D."/>
            <person name="Drula E."/>
            <person name="Chaduli D."/>
            <person name="Cazenave R."/>
            <person name="Ahrendt S."/>
            <person name="Wang J."/>
            <person name="Lipzen A."/>
            <person name="Daum C."/>
            <person name="Barry K."/>
            <person name="Grigoriev I.V."/>
            <person name="Favel A."/>
            <person name="Rosso M.N."/>
            <person name="Martin F."/>
        </authorList>
    </citation>
    <scope>NUCLEOTIDE SEQUENCE [LARGE SCALE GENOMIC DNA]</scope>
    <source>
        <strain evidence="2 3">CIRM-BRFM 2984</strain>
    </source>
</reference>
<dbReference type="EMBL" id="JAWWNJ010000071">
    <property type="protein sequence ID" value="KAK7007309.1"/>
    <property type="molecule type" value="Genomic_DNA"/>
</dbReference>